<dbReference type="InterPro" id="IPR012336">
    <property type="entry name" value="Thioredoxin-like_fold"/>
</dbReference>
<accession>A0AA97CV87</accession>
<evidence type="ECO:0000256" key="1">
    <source>
        <dbReference type="SAM" id="MobiDB-lite"/>
    </source>
</evidence>
<dbReference type="EMBL" id="CP128986">
    <property type="protein sequence ID" value="WOC13026.1"/>
    <property type="molecule type" value="Genomic_DNA"/>
</dbReference>
<sequence>MNALGRHRRVTSRVGRTAALGCLATGALLIGACGIDGTPVPDRSTADTSTGSGSSPAPSTGAPVMADGAFRVTSAAGQPKVIVTVVEDLACPACKQFESVVGPTIDGYGGDPDIAVDYRIISFLDRVSPDRYSSRAANASYCVWHAGDGSIKSQQAWRGFQHAMFQRQPDEGGPGLDDSEIIAIAAQNGAVDVADCITGGQYGADVSASTEQTQDDPDFTGTPTVLVNGEQIEVTSAADVKRAVEAARR</sequence>
<evidence type="ECO:0000259" key="2">
    <source>
        <dbReference type="Pfam" id="PF13462"/>
    </source>
</evidence>
<name>A0AA97CV87_9ACTN</name>
<dbReference type="Gene3D" id="3.40.30.10">
    <property type="entry name" value="Glutaredoxin"/>
    <property type="match status" value="1"/>
</dbReference>
<reference evidence="3" key="1">
    <citation type="submission" date="2023-06" db="EMBL/GenBank/DDBJ databases">
        <title>Gordonia sp. nov. and Pseudochrobactrum sp. nov., two species isolated from the burying beetle Nicrophorus vespilloides.</title>
        <authorList>
            <person name="Poehlein A."/>
            <person name="Guzman J."/>
            <person name="Daniel R."/>
            <person name="Vilcinskas A."/>
        </authorList>
    </citation>
    <scope>NUCLEOTIDE SEQUENCE</scope>
    <source>
        <strain evidence="3">MP11Mi</strain>
    </source>
</reference>
<dbReference type="SUPFAM" id="SSF52833">
    <property type="entry name" value="Thioredoxin-like"/>
    <property type="match status" value="1"/>
</dbReference>
<dbReference type="InterPro" id="IPR036249">
    <property type="entry name" value="Thioredoxin-like_sf"/>
</dbReference>
<gene>
    <name evidence="3" type="ORF">MP11Mi_21230</name>
</gene>
<dbReference type="Pfam" id="PF13462">
    <property type="entry name" value="Thioredoxin_4"/>
    <property type="match status" value="1"/>
</dbReference>
<dbReference type="AlphaFoldDB" id="A0AA97CV87"/>
<proteinExistence type="predicted"/>
<organism evidence="3">
    <name type="scientific">Gordonia sp. MP11Mi</name>
    <dbReference type="NCBI Taxonomy" id="3022769"/>
    <lineage>
        <taxon>Bacteria</taxon>
        <taxon>Bacillati</taxon>
        <taxon>Actinomycetota</taxon>
        <taxon>Actinomycetes</taxon>
        <taxon>Mycobacteriales</taxon>
        <taxon>Gordoniaceae</taxon>
        <taxon>Gordonia</taxon>
    </lineage>
</organism>
<feature type="region of interest" description="Disordered" evidence="1">
    <location>
        <begin position="41"/>
        <end position="64"/>
    </location>
</feature>
<dbReference type="RefSeq" id="WP_420038881.1">
    <property type="nucleotide sequence ID" value="NZ_CP128986.1"/>
</dbReference>
<protein>
    <recommendedName>
        <fullName evidence="2">Thioredoxin-like fold domain-containing protein</fullName>
    </recommendedName>
</protein>
<feature type="domain" description="Thioredoxin-like fold" evidence="2">
    <location>
        <begin position="80"/>
        <end position="245"/>
    </location>
</feature>
<feature type="compositionally biased region" description="Low complexity" evidence="1">
    <location>
        <begin position="46"/>
        <end position="63"/>
    </location>
</feature>
<evidence type="ECO:0000313" key="3">
    <source>
        <dbReference type="EMBL" id="WOC13026.1"/>
    </source>
</evidence>
<dbReference type="PROSITE" id="PS51257">
    <property type="entry name" value="PROKAR_LIPOPROTEIN"/>
    <property type="match status" value="1"/>
</dbReference>